<gene>
    <name evidence="1" type="ORF">MGWOODY_Smn3615</name>
</gene>
<dbReference type="EMBL" id="CZQE01000157">
    <property type="protein sequence ID" value="CUS44509.1"/>
    <property type="molecule type" value="Genomic_DNA"/>
</dbReference>
<evidence type="ECO:0000313" key="1">
    <source>
        <dbReference type="EMBL" id="CUS44509.1"/>
    </source>
</evidence>
<proteinExistence type="predicted"/>
<protein>
    <submittedName>
        <fullName evidence="1">Uncharacterized protein</fullName>
    </submittedName>
</protein>
<dbReference type="AlphaFoldDB" id="A0A160TM34"/>
<name>A0A160TM34_9ZZZZ</name>
<accession>A0A160TM34</accession>
<organism evidence="1">
    <name type="scientific">hydrothermal vent metagenome</name>
    <dbReference type="NCBI Taxonomy" id="652676"/>
    <lineage>
        <taxon>unclassified sequences</taxon>
        <taxon>metagenomes</taxon>
        <taxon>ecological metagenomes</taxon>
    </lineage>
</organism>
<reference evidence="1" key="1">
    <citation type="submission" date="2015-10" db="EMBL/GenBank/DDBJ databases">
        <authorList>
            <person name="Gilbert D.G."/>
        </authorList>
    </citation>
    <scope>NUCLEOTIDE SEQUENCE</scope>
</reference>
<sequence>MTIFGKAVAATTLLAMSVTAVPAQAERWGSHHRGGDKIDGGDVLLGAVLAGGLFAILSSVGKKKAPPPRQAVAAEEAAPVVGPEEGNRTVSISRSDQEAAVDACVSSAESEGRRYARIATIDKVTIVDPVASDLIVRGTLGLRDDYRATATDHRGFTCRIGEQGVEQVTIDGPVVAAN</sequence>